<keyword evidence="4" id="KW-1185">Reference proteome</keyword>
<dbReference type="EMBL" id="VWRR01000009">
    <property type="protein sequence ID" value="KAF6002604.1"/>
    <property type="molecule type" value="Genomic_DNA"/>
</dbReference>
<feature type="region of interest" description="Disordered" evidence="2">
    <location>
        <begin position="65"/>
        <end position="85"/>
    </location>
</feature>
<dbReference type="GO" id="GO:0005801">
    <property type="term" value="C:cis-Golgi network"/>
    <property type="evidence" value="ECO:0007669"/>
    <property type="project" value="TreeGrafter"/>
</dbReference>
<dbReference type="PANTHER" id="PTHR12817:SF0">
    <property type="entry name" value="GEO08327P1"/>
    <property type="match status" value="1"/>
</dbReference>
<dbReference type="GO" id="GO:0030008">
    <property type="term" value="C:TRAPP complex"/>
    <property type="evidence" value="ECO:0007669"/>
    <property type="project" value="TreeGrafter"/>
</dbReference>
<comment type="caution">
    <text evidence="3">The sequence shown here is derived from an EMBL/GenBank/DDBJ whole genome shotgun (WGS) entry which is preliminary data.</text>
</comment>
<evidence type="ECO:0000256" key="2">
    <source>
        <dbReference type="SAM" id="MobiDB-lite"/>
    </source>
</evidence>
<dbReference type="InterPro" id="IPR024096">
    <property type="entry name" value="NO_sig/Golgi_transp_ligand-bd"/>
</dbReference>
<dbReference type="Gene3D" id="3.30.1380.20">
    <property type="entry name" value="Trafficking protein particle complex subunit 3"/>
    <property type="match status" value="1"/>
</dbReference>
<dbReference type="Proteomes" id="UP000530660">
    <property type="component" value="Unassembled WGS sequence"/>
</dbReference>
<dbReference type="InterPro" id="IPR007194">
    <property type="entry name" value="TRAPP_component"/>
</dbReference>
<dbReference type="AlphaFoldDB" id="A0A7J7IIP2"/>
<dbReference type="Pfam" id="PF04051">
    <property type="entry name" value="TRAPP"/>
    <property type="match status" value="1"/>
</dbReference>
<proteinExistence type="inferred from homology"/>
<dbReference type="PANTHER" id="PTHR12817">
    <property type="entry name" value="TRAFFICKING PROTEIN PARTICLE COMPLEX SUBUNIT 6B"/>
    <property type="match status" value="1"/>
</dbReference>
<gene>
    <name evidence="3" type="primary">TRAPPC6B</name>
    <name evidence="3" type="ORF">F1559_000254</name>
</gene>
<evidence type="ECO:0000256" key="1">
    <source>
        <dbReference type="ARBA" id="ARBA00006218"/>
    </source>
</evidence>
<evidence type="ECO:0000313" key="3">
    <source>
        <dbReference type="EMBL" id="KAF6002604.1"/>
    </source>
</evidence>
<name>A0A7J7IIP2_9RHOD</name>
<dbReference type="SUPFAM" id="SSF111126">
    <property type="entry name" value="Ligand-binding domain in the NO signalling and Golgi transport"/>
    <property type="match status" value="1"/>
</dbReference>
<dbReference type="GO" id="GO:0006888">
    <property type="term" value="P:endoplasmic reticulum to Golgi vesicle-mediated transport"/>
    <property type="evidence" value="ECO:0007669"/>
    <property type="project" value="TreeGrafter"/>
</dbReference>
<dbReference type="OrthoDB" id="941624at2759"/>
<dbReference type="GO" id="GO:0005802">
    <property type="term" value="C:trans-Golgi network"/>
    <property type="evidence" value="ECO:0007669"/>
    <property type="project" value="TreeGrafter"/>
</dbReference>
<reference evidence="3 4" key="1">
    <citation type="journal article" date="2020" name="J. Phycol.">
        <title>Comparative genome analysis reveals Cyanidiococcus gen. nov., a new extremophilic red algal genus sister to Cyanidioschyzon (Cyanidioschyzonaceae, Rhodophyta).</title>
        <authorList>
            <person name="Liu S.-L."/>
            <person name="Chiang Y.-R."/>
            <person name="Yoon H.S."/>
            <person name="Fu H.-Y."/>
        </authorList>
    </citation>
    <scope>NUCLEOTIDE SEQUENCE [LARGE SCALE GENOMIC DNA]</scope>
    <source>
        <strain evidence="3 4">THAL066</strain>
    </source>
</reference>
<dbReference type="CDD" id="cd14944">
    <property type="entry name" value="TRAPPC6A_Trs33"/>
    <property type="match status" value="1"/>
</dbReference>
<accession>A0A7J7IIP2</accession>
<protein>
    <submittedName>
        <fullName evidence="3">Trafficking protein particle complex subunit 6B</fullName>
    </submittedName>
</protein>
<dbReference type="InterPro" id="IPR037992">
    <property type="entry name" value="TRAPPC6/Trs33"/>
</dbReference>
<comment type="similarity">
    <text evidence="1">Belongs to the TRAPP small subunits family. BET3 subfamily.</text>
</comment>
<evidence type="ECO:0000313" key="4">
    <source>
        <dbReference type="Proteomes" id="UP000530660"/>
    </source>
</evidence>
<sequence length="229" mass="25261">MDSQVVPGVPTRGAVDSTVLDFLLMELVAESVSEAFPMRTTLTAKRGVDVDRTSVPLPQWHAPNRAWMKPESAEPNQSSGTAEMPPLQRVEEAGFYVGERLVRKESERASPEQTGMTELDALKVVCRDIWRTVFGKQVDSLKTNHRGVYVIFDASFRWLRYVHEMPDSIGTPSWYCIFPAGLIRGVLTELGYPCAVQGVCEPAPPSVVFTVRMLSASASESATMLSDPP</sequence>
<organism evidence="3 4">
    <name type="scientific">Cyanidiococcus yangmingshanensis</name>
    <dbReference type="NCBI Taxonomy" id="2690220"/>
    <lineage>
        <taxon>Eukaryota</taxon>
        <taxon>Rhodophyta</taxon>
        <taxon>Bangiophyceae</taxon>
        <taxon>Cyanidiales</taxon>
        <taxon>Cyanidiaceae</taxon>
        <taxon>Cyanidiococcus</taxon>
    </lineage>
</organism>